<dbReference type="InterPro" id="IPR016181">
    <property type="entry name" value="Acyl_CoA_acyltransferase"/>
</dbReference>
<dbReference type="GO" id="GO:0045944">
    <property type="term" value="P:positive regulation of transcription by RNA polymerase II"/>
    <property type="evidence" value="ECO:0007669"/>
    <property type="project" value="TreeGrafter"/>
</dbReference>
<feature type="region of interest" description="Disordered" evidence="2">
    <location>
        <begin position="187"/>
        <end position="213"/>
    </location>
</feature>
<protein>
    <recommendedName>
        <fullName evidence="3">N-acetyltransferase domain-containing protein</fullName>
    </recommendedName>
</protein>
<feature type="domain" description="N-acetyltransferase" evidence="3">
    <location>
        <begin position="1"/>
        <end position="155"/>
    </location>
</feature>
<evidence type="ECO:0000256" key="1">
    <source>
        <dbReference type="ARBA" id="ARBA00023242"/>
    </source>
</evidence>
<dbReference type="EMBL" id="HBHX01057203">
    <property type="protein sequence ID" value="CAE0137075.1"/>
    <property type="molecule type" value="Transcribed_RNA"/>
</dbReference>
<evidence type="ECO:0000313" key="4">
    <source>
        <dbReference type="EMBL" id="CAE0137075.1"/>
    </source>
</evidence>
<dbReference type="CDD" id="cd04301">
    <property type="entry name" value="NAT_SF"/>
    <property type="match status" value="1"/>
</dbReference>
<dbReference type="SUPFAM" id="SSF55729">
    <property type="entry name" value="Acyl-CoA N-acyltransferases (Nat)"/>
    <property type="match status" value="1"/>
</dbReference>
<dbReference type="PANTHER" id="PTHR45750:SF3">
    <property type="entry name" value="HISTONE ACETYLTRANSFERASE"/>
    <property type="match status" value="1"/>
</dbReference>
<sequence>MVVLANDGTGLQDIDLLMEVLEVIDSSLPLIGRAKAAELVFAPDHQSIALIRATEHARRVLGAIVLKPHRERCFLEIAFCVVRKEEQRNGVGSRLISRLKVHAITLGVLHLLTYADDSATTFFEKLGFDADPQNGMPINRFHWGISHYIGSQLRQCVLDPDGVTLFPPKYRHKVPVFGRRLAELAHPSEEEAEELPMAQEDKLPHMPPPAAAE</sequence>
<dbReference type="GO" id="GO:0010484">
    <property type="term" value="F:histone H3 acetyltransferase activity"/>
    <property type="evidence" value="ECO:0007669"/>
    <property type="project" value="TreeGrafter"/>
</dbReference>
<dbReference type="PANTHER" id="PTHR45750">
    <property type="entry name" value="GH11602P"/>
    <property type="match status" value="1"/>
</dbReference>
<dbReference type="GO" id="GO:0000123">
    <property type="term" value="C:histone acetyltransferase complex"/>
    <property type="evidence" value="ECO:0007669"/>
    <property type="project" value="TreeGrafter"/>
</dbReference>
<dbReference type="InterPro" id="IPR000182">
    <property type="entry name" value="GNAT_dom"/>
</dbReference>
<dbReference type="InterPro" id="IPR037800">
    <property type="entry name" value="GCN5"/>
</dbReference>
<gene>
    <name evidence="4" type="ORF">HERI1096_LOCUS31556</name>
</gene>
<dbReference type="AlphaFoldDB" id="A0A7S3BJ32"/>
<dbReference type="Pfam" id="PF00583">
    <property type="entry name" value="Acetyltransf_1"/>
    <property type="match status" value="1"/>
</dbReference>
<proteinExistence type="predicted"/>
<keyword evidence="1" id="KW-0539">Nucleus</keyword>
<dbReference type="Gene3D" id="3.40.630.30">
    <property type="match status" value="1"/>
</dbReference>
<accession>A0A7S3BJ32</accession>
<organism evidence="4">
    <name type="scientific">Haptolina ericina</name>
    <dbReference type="NCBI Taxonomy" id="156174"/>
    <lineage>
        <taxon>Eukaryota</taxon>
        <taxon>Haptista</taxon>
        <taxon>Haptophyta</taxon>
        <taxon>Prymnesiophyceae</taxon>
        <taxon>Prymnesiales</taxon>
        <taxon>Prymnesiaceae</taxon>
        <taxon>Haptolina</taxon>
    </lineage>
</organism>
<evidence type="ECO:0000256" key="2">
    <source>
        <dbReference type="SAM" id="MobiDB-lite"/>
    </source>
</evidence>
<dbReference type="PROSITE" id="PS51186">
    <property type="entry name" value="GNAT"/>
    <property type="match status" value="1"/>
</dbReference>
<reference evidence="4" key="1">
    <citation type="submission" date="2021-01" db="EMBL/GenBank/DDBJ databases">
        <authorList>
            <person name="Corre E."/>
            <person name="Pelletier E."/>
            <person name="Niang G."/>
            <person name="Scheremetjew M."/>
            <person name="Finn R."/>
            <person name="Kale V."/>
            <person name="Holt S."/>
            <person name="Cochrane G."/>
            <person name="Meng A."/>
            <person name="Brown T."/>
            <person name="Cohen L."/>
        </authorList>
    </citation>
    <scope>NUCLEOTIDE SEQUENCE</scope>
    <source>
        <strain evidence="4">CCMP281</strain>
    </source>
</reference>
<evidence type="ECO:0000259" key="3">
    <source>
        <dbReference type="PROSITE" id="PS51186"/>
    </source>
</evidence>
<name>A0A7S3BJ32_9EUKA</name>